<dbReference type="GO" id="GO:0046914">
    <property type="term" value="F:transition metal ion binding"/>
    <property type="evidence" value="ECO:0007669"/>
    <property type="project" value="InterPro"/>
</dbReference>
<dbReference type="AlphaFoldDB" id="A0A9Q7A8E4"/>
<evidence type="ECO:0000256" key="4">
    <source>
        <dbReference type="ARBA" id="ARBA00023163"/>
    </source>
</evidence>
<dbReference type="GO" id="GO:0003677">
    <property type="term" value="F:DNA binding"/>
    <property type="evidence" value="ECO:0007669"/>
    <property type="project" value="UniProtKB-KW"/>
</dbReference>
<dbReference type="Gene3D" id="1.10.10.10">
    <property type="entry name" value="Winged helix-like DNA-binding domain superfamily/Winged helix DNA-binding domain"/>
    <property type="match status" value="1"/>
</dbReference>
<dbReference type="InterPro" id="IPR050536">
    <property type="entry name" value="DtxR_MntR_Metal-Reg"/>
</dbReference>
<dbReference type="KEGG" id="aram:KAR29_01065"/>
<keyword evidence="7" id="KW-1185">Reference proteome</keyword>
<dbReference type="PANTHER" id="PTHR33238">
    <property type="entry name" value="IRON (METAL) DEPENDENT REPRESSOR, DTXR FAMILY"/>
    <property type="match status" value="1"/>
</dbReference>
<organism evidence="6 7">
    <name type="scientific">Aminithiophilus ramosus</name>
    <dbReference type="NCBI Taxonomy" id="3029084"/>
    <lineage>
        <taxon>Bacteria</taxon>
        <taxon>Thermotogati</taxon>
        <taxon>Synergistota</taxon>
        <taxon>Synergistia</taxon>
        <taxon>Synergistales</taxon>
        <taxon>Aminithiophilaceae</taxon>
        <taxon>Aminithiophilus</taxon>
    </lineage>
</organism>
<keyword evidence="4" id="KW-0804">Transcription</keyword>
<evidence type="ECO:0000259" key="5">
    <source>
        <dbReference type="PROSITE" id="PS50944"/>
    </source>
</evidence>
<dbReference type="Pfam" id="PF02742">
    <property type="entry name" value="Fe_dep_repr_C"/>
    <property type="match status" value="1"/>
</dbReference>
<dbReference type="InterPro" id="IPR036388">
    <property type="entry name" value="WH-like_DNA-bd_sf"/>
</dbReference>
<evidence type="ECO:0000313" key="7">
    <source>
        <dbReference type="Proteomes" id="UP000671879"/>
    </source>
</evidence>
<dbReference type="Proteomes" id="UP000671879">
    <property type="component" value="Chromosome"/>
</dbReference>
<dbReference type="InterPro" id="IPR022687">
    <property type="entry name" value="HTH_DTXR"/>
</dbReference>
<keyword evidence="2" id="KW-0805">Transcription regulation</keyword>
<feature type="domain" description="HTH dtxR-type" evidence="5">
    <location>
        <begin position="1"/>
        <end position="58"/>
    </location>
</feature>
<comment type="similarity">
    <text evidence="1">Belongs to the DtxR/MntR family.</text>
</comment>
<protein>
    <submittedName>
        <fullName evidence="6">Metal-dependent transcriptional regulator</fullName>
    </submittedName>
</protein>
<evidence type="ECO:0000256" key="2">
    <source>
        <dbReference type="ARBA" id="ARBA00023015"/>
    </source>
</evidence>
<accession>A0A9Q7A8E4</accession>
<name>A0A9Q7A8E4_9BACT</name>
<sequence>MEDYLEAALILELEGRDVAVTTLAERLSVSKPSVVSCVKRLIEADLVLHEQYGKIHLTEEGRERALRIYRRHRFLCDLVGNVLSLPSDRAALLACEMEHHLDEETERNLFGVMDILASRFERGVLPNLVREKAEEGDDAPLPLSLLKKNQEGLVKHLLGDRAVQETGRCLGLVPGAVVRCLVPLGHEGSHDLVVEMDGQPRLVTSRTALAVWCAPLP</sequence>
<proteinExistence type="inferred from homology"/>
<dbReference type="EMBL" id="CP072943">
    <property type="protein sequence ID" value="QTX32565.1"/>
    <property type="molecule type" value="Genomic_DNA"/>
</dbReference>
<dbReference type="PROSITE" id="PS50944">
    <property type="entry name" value="HTH_DTXR"/>
    <property type="match status" value="1"/>
</dbReference>
<evidence type="ECO:0000256" key="3">
    <source>
        <dbReference type="ARBA" id="ARBA00023125"/>
    </source>
</evidence>
<evidence type="ECO:0000313" key="6">
    <source>
        <dbReference type="EMBL" id="QTX32565.1"/>
    </source>
</evidence>
<dbReference type="RefSeq" id="WP_274373809.1">
    <property type="nucleotide sequence ID" value="NZ_CP072943.1"/>
</dbReference>
<dbReference type="GO" id="GO:0003700">
    <property type="term" value="F:DNA-binding transcription factor activity"/>
    <property type="evidence" value="ECO:0007669"/>
    <property type="project" value="InterPro"/>
</dbReference>
<dbReference type="InterPro" id="IPR001367">
    <property type="entry name" value="Fe_dep_repressor"/>
</dbReference>
<dbReference type="InterPro" id="IPR036390">
    <property type="entry name" value="WH_DNA-bd_sf"/>
</dbReference>
<dbReference type="InterPro" id="IPR022689">
    <property type="entry name" value="Iron_dep_repressor"/>
</dbReference>
<dbReference type="SMART" id="SM00529">
    <property type="entry name" value="HTH_DTXR"/>
    <property type="match status" value="1"/>
</dbReference>
<evidence type="ECO:0000256" key="1">
    <source>
        <dbReference type="ARBA" id="ARBA00007871"/>
    </source>
</evidence>
<dbReference type="GO" id="GO:0046983">
    <property type="term" value="F:protein dimerization activity"/>
    <property type="evidence" value="ECO:0007669"/>
    <property type="project" value="InterPro"/>
</dbReference>
<dbReference type="SUPFAM" id="SSF46785">
    <property type="entry name" value="Winged helix' DNA-binding domain"/>
    <property type="match status" value="1"/>
</dbReference>
<dbReference type="Pfam" id="PF01325">
    <property type="entry name" value="Fe_dep_repress"/>
    <property type="match status" value="1"/>
</dbReference>
<keyword evidence="3" id="KW-0238">DNA-binding</keyword>
<reference evidence="7" key="1">
    <citation type="submission" date="2021-04" db="EMBL/GenBank/DDBJ databases">
        <title>A novel Synergistetes isolate from a pyrite-forming mixed culture.</title>
        <authorList>
            <person name="Bunk B."/>
            <person name="Sproer C."/>
            <person name="Spring S."/>
            <person name="Pester M."/>
        </authorList>
    </citation>
    <scope>NUCLEOTIDE SEQUENCE [LARGE SCALE GENOMIC DNA]</scope>
    <source>
        <strain evidence="7">J.5.4.2-T.3.5.2</strain>
    </source>
</reference>
<dbReference type="PANTHER" id="PTHR33238:SF7">
    <property type="entry name" value="IRON-DEPENDENT TRANSCRIPTIONAL REGULATOR"/>
    <property type="match status" value="1"/>
</dbReference>
<gene>
    <name evidence="6" type="ORF">KAR29_01065</name>
</gene>